<evidence type="ECO:0000256" key="2">
    <source>
        <dbReference type="SAM" id="Phobius"/>
    </source>
</evidence>
<evidence type="ECO:0000313" key="3">
    <source>
        <dbReference type="EMBL" id="KAL1235303.1"/>
    </source>
</evidence>
<proteinExistence type="predicted"/>
<keyword evidence="2" id="KW-0472">Membrane</keyword>
<keyword evidence="4" id="KW-1185">Reference proteome</keyword>
<evidence type="ECO:0000313" key="4">
    <source>
        <dbReference type="Proteomes" id="UP001558632"/>
    </source>
</evidence>
<name>A0ABR3KEF5_TRISP</name>
<feature type="region of interest" description="Disordered" evidence="1">
    <location>
        <begin position="68"/>
        <end position="90"/>
    </location>
</feature>
<reference evidence="3 4" key="1">
    <citation type="submission" date="2024-07" db="EMBL/GenBank/DDBJ databases">
        <title>Enhanced genomic and transcriptomic resources for Trichinella pseudospiralis and T. spiralis underpin the discovery of pronounced molecular differences between stages and species.</title>
        <authorList>
            <person name="Pasi K.K."/>
            <person name="La Rosa G."/>
            <person name="Gomez-Morales M.A."/>
            <person name="Tosini F."/>
            <person name="Sumanam S."/>
            <person name="Young N.D."/>
            <person name="Chang B.C."/>
            <person name="Robin G.B."/>
        </authorList>
    </citation>
    <scope>NUCLEOTIDE SEQUENCE [LARGE SCALE GENOMIC DNA]</scope>
    <source>
        <strain evidence="3">ISS534</strain>
    </source>
</reference>
<accession>A0ABR3KEF5</accession>
<gene>
    <name evidence="3" type="ORF">TSPI_04133</name>
</gene>
<dbReference type="Proteomes" id="UP001558632">
    <property type="component" value="Unassembled WGS sequence"/>
</dbReference>
<keyword evidence="2" id="KW-1133">Transmembrane helix</keyword>
<organism evidence="3 4">
    <name type="scientific">Trichinella spiralis</name>
    <name type="common">Trichina worm</name>
    <dbReference type="NCBI Taxonomy" id="6334"/>
    <lineage>
        <taxon>Eukaryota</taxon>
        <taxon>Metazoa</taxon>
        <taxon>Ecdysozoa</taxon>
        <taxon>Nematoda</taxon>
        <taxon>Enoplea</taxon>
        <taxon>Dorylaimia</taxon>
        <taxon>Trichinellida</taxon>
        <taxon>Trichinellidae</taxon>
        <taxon>Trichinella</taxon>
    </lineage>
</organism>
<keyword evidence="2" id="KW-0812">Transmembrane</keyword>
<feature type="transmembrane region" description="Helical" evidence="2">
    <location>
        <begin position="29"/>
        <end position="53"/>
    </location>
</feature>
<sequence>MSEDYSSSWRKYHLRYMKRLSYSPVTQQYALTTLAVFLIVLAFYQTIIIHFSLKAVLLATHPPQHLQQSNYGDESRAHFQATTPKRMSDQSKLKFQKRRIKNIIMPKITEWIY</sequence>
<dbReference type="EMBL" id="JBEUSY010000377">
    <property type="protein sequence ID" value="KAL1235303.1"/>
    <property type="molecule type" value="Genomic_DNA"/>
</dbReference>
<comment type="caution">
    <text evidence="3">The sequence shown here is derived from an EMBL/GenBank/DDBJ whole genome shotgun (WGS) entry which is preliminary data.</text>
</comment>
<evidence type="ECO:0000256" key="1">
    <source>
        <dbReference type="SAM" id="MobiDB-lite"/>
    </source>
</evidence>
<protein>
    <submittedName>
        <fullName evidence="3">Multidrug resistance protein MexB</fullName>
    </submittedName>
</protein>